<dbReference type="Proteomes" id="UP001300672">
    <property type="component" value="Chromosome"/>
</dbReference>
<reference evidence="1" key="1">
    <citation type="journal article" date="2023" name="Int. J. Mol. Sci.">
        <title>Metagenomics Revealed a New Genus 'Candidatus Thiocaldithrix dubininis' gen. nov., sp. nov. and a New Species 'Candidatus Thiothrix putei' sp. nov. in the Family Thiotrichaceae, Some Members of Which Have Traits of Both Na+- and H+-Motive Energetics.</title>
        <authorList>
            <person name="Ravin N.V."/>
            <person name="Muntyan M.S."/>
            <person name="Smolyakov D.D."/>
            <person name="Rudenko T.S."/>
            <person name="Beletsky A.V."/>
            <person name="Mardanov A.V."/>
            <person name="Grabovich M.Y."/>
        </authorList>
    </citation>
    <scope>NUCLEOTIDE SEQUENCE</scope>
    <source>
        <strain evidence="1">GKL-01</strain>
    </source>
</reference>
<sequence length="125" mass="14248">MSGPGTHEHVTAVLGITPSKAWNIGDINPQNGRPCKFMSWRLSSGLDDTQPLNEHIQNLSVYLQPKAEAFRQLWLDYDLTLQCVGYFPTSGHGVHFDREQIRQAAQLGLAFDLDFYYVDDYEHHV</sequence>
<dbReference type="InterPro" id="IPR025459">
    <property type="entry name" value="DUF4279"/>
</dbReference>
<gene>
    <name evidence="1" type="ORF">QJT80_04010</name>
</gene>
<proteinExistence type="predicted"/>
<dbReference type="Pfam" id="PF14106">
    <property type="entry name" value="DUF4279"/>
    <property type="match status" value="1"/>
</dbReference>
<dbReference type="KEGG" id="tdu:QJT80_04010"/>
<protein>
    <submittedName>
        <fullName evidence="1">DUF4279 domain-containing protein</fullName>
    </submittedName>
</protein>
<evidence type="ECO:0000313" key="1">
    <source>
        <dbReference type="EMBL" id="WGZ92357.1"/>
    </source>
</evidence>
<name>A0AA95KLW9_9GAMM</name>
<accession>A0AA95KLW9</accession>
<dbReference type="EMBL" id="CP124755">
    <property type="protein sequence ID" value="WGZ92357.1"/>
    <property type="molecule type" value="Genomic_DNA"/>
</dbReference>
<dbReference type="AlphaFoldDB" id="A0AA95KLW9"/>
<reference evidence="1" key="2">
    <citation type="submission" date="2023-04" db="EMBL/GenBank/DDBJ databases">
        <authorList>
            <person name="Beletskiy A.V."/>
            <person name="Mardanov A.V."/>
            <person name="Ravin N.V."/>
        </authorList>
    </citation>
    <scope>NUCLEOTIDE SEQUENCE</scope>
    <source>
        <strain evidence="1">GKL-01</strain>
    </source>
</reference>
<organism evidence="1">
    <name type="scientific">Candidatus Thiocaldithrix dubininis</name>
    <dbReference type="NCBI Taxonomy" id="3080823"/>
    <lineage>
        <taxon>Bacteria</taxon>
        <taxon>Pseudomonadati</taxon>
        <taxon>Pseudomonadota</taxon>
        <taxon>Gammaproteobacteria</taxon>
        <taxon>Thiotrichales</taxon>
        <taxon>Thiotrichaceae</taxon>
        <taxon>Candidatus Thiocaldithrix</taxon>
    </lineage>
</organism>